<dbReference type="Gramene" id="OGLUM10G04320.1">
    <property type="protein sequence ID" value="OGLUM10G04320.1"/>
    <property type="gene ID" value="OGLUM10G04320"/>
</dbReference>
<feature type="region of interest" description="Disordered" evidence="1">
    <location>
        <begin position="1"/>
        <end position="29"/>
    </location>
</feature>
<organism evidence="4">
    <name type="scientific">Oryza glumipatula</name>
    <dbReference type="NCBI Taxonomy" id="40148"/>
    <lineage>
        <taxon>Eukaryota</taxon>
        <taxon>Viridiplantae</taxon>
        <taxon>Streptophyta</taxon>
        <taxon>Embryophyta</taxon>
        <taxon>Tracheophyta</taxon>
        <taxon>Spermatophyta</taxon>
        <taxon>Magnoliopsida</taxon>
        <taxon>Liliopsida</taxon>
        <taxon>Poales</taxon>
        <taxon>Poaceae</taxon>
        <taxon>BOP clade</taxon>
        <taxon>Oryzoideae</taxon>
        <taxon>Oryzeae</taxon>
        <taxon>Oryzinae</taxon>
        <taxon>Oryza</taxon>
    </lineage>
</organism>
<dbReference type="Proteomes" id="UP000026961">
    <property type="component" value="Chromosome 10"/>
</dbReference>
<dbReference type="InterPro" id="IPR001810">
    <property type="entry name" value="F-box_dom"/>
</dbReference>
<sequence>MEGAVCEAEMTSRRRRPTSPSPAQAQAQPLEDDDLLSEILLRLPAKPSSLPRASLVCKRWRRVVSDAVFLRRFRSHHGKPPLLGFFKVSYRNPIFIPTLDPPDRISAARFSLQLPLPGGGGGSPPVFGHFYHMFAFRHGRALIYDRSLLQITVWDPVTGDRRAVDIPEPFGRRPVYVSNWAMRCVDGHVHGGCHSSPFEVVVIGFNKYRRRLFTCVYSSDTGNWGKVISNAFNFSGHKTRSSTLVGNFFYCLFQSVIGTVILQFDLDTQIPAQIDVLPEMHGDGGDQISPAEDGGLLFLAVRDFSLNLWKHKINSDSAAAGWVLEKTIELDRLLPFEPRPDTDTPAPMNILSFAEEHNVVFLATAIGVFMVNLESMQFKILPQAPGVGICHPFTSFYTKVTFIVPLTAWFLDELSYI</sequence>
<evidence type="ECO:0000256" key="1">
    <source>
        <dbReference type="SAM" id="MobiDB-lite"/>
    </source>
</evidence>
<evidence type="ECO:0000259" key="3">
    <source>
        <dbReference type="Pfam" id="PF23635"/>
    </source>
</evidence>
<dbReference type="HOGENOM" id="CLU_017945_2_2_1"/>
<reference evidence="4" key="2">
    <citation type="submission" date="2018-05" db="EMBL/GenBank/DDBJ databases">
        <title>OgluRS3 (Oryza glumaepatula Reference Sequence Version 3).</title>
        <authorList>
            <person name="Zhang J."/>
            <person name="Kudrna D."/>
            <person name="Lee S."/>
            <person name="Talag J."/>
            <person name="Welchert J."/>
            <person name="Wing R.A."/>
        </authorList>
    </citation>
    <scope>NUCLEOTIDE SEQUENCE [LARGE SCALE GENOMIC DNA]</scope>
</reference>
<evidence type="ECO:0000313" key="5">
    <source>
        <dbReference type="Proteomes" id="UP000026961"/>
    </source>
</evidence>
<dbReference type="EnsemblPlants" id="OGLUM10G04320.1">
    <property type="protein sequence ID" value="OGLUM10G04320.1"/>
    <property type="gene ID" value="OGLUM10G04320"/>
</dbReference>
<feature type="domain" description="F-box" evidence="2">
    <location>
        <begin position="33"/>
        <end position="70"/>
    </location>
</feature>
<name>A0A0E0B8I7_9ORYZ</name>
<feature type="domain" description="F-box protein AT5G49610-like beta-propeller" evidence="3">
    <location>
        <begin position="134"/>
        <end position="378"/>
    </location>
</feature>
<dbReference type="SUPFAM" id="SSF81383">
    <property type="entry name" value="F-box domain"/>
    <property type="match status" value="1"/>
</dbReference>
<dbReference type="STRING" id="40148.A0A0E0B8I7"/>
<evidence type="ECO:0000313" key="4">
    <source>
        <dbReference type="EnsemblPlants" id="OGLUM10G04320.1"/>
    </source>
</evidence>
<keyword evidence="5" id="KW-1185">Reference proteome</keyword>
<dbReference type="Pfam" id="PF00646">
    <property type="entry name" value="F-box"/>
    <property type="match status" value="1"/>
</dbReference>
<dbReference type="InterPro" id="IPR056594">
    <property type="entry name" value="AT5G49610-like_b-prop"/>
</dbReference>
<dbReference type="PANTHER" id="PTHR32133">
    <property type="entry name" value="OS07G0120400 PROTEIN"/>
    <property type="match status" value="1"/>
</dbReference>
<reference evidence="4" key="1">
    <citation type="submission" date="2015-04" db="UniProtKB">
        <authorList>
            <consortium name="EnsemblPlants"/>
        </authorList>
    </citation>
    <scope>IDENTIFICATION</scope>
</reference>
<dbReference type="Gene3D" id="1.20.1280.50">
    <property type="match status" value="1"/>
</dbReference>
<protein>
    <submittedName>
        <fullName evidence="4">Uncharacterized protein</fullName>
    </submittedName>
</protein>
<dbReference type="Pfam" id="PF23635">
    <property type="entry name" value="Beta-prop_AT5G49610-like"/>
    <property type="match status" value="1"/>
</dbReference>
<dbReference type="AlphaFoldDB" id="A0A0E0B8I7"/>
<dbReference type="InterPro" id="IPR036047">
    <property type="entry name" value="F-box-like_dom_sf"/>
</dbReference>
<evidence type="ECO:0000259" key="2">
    <source>
        <dbReference type="Pfam" id="PF00646"/>
    </source>
</evidence>
<proteinExistence type="predicted"/>
<dbReference type="PANTHER" id="PTHR32133:SF380">
    <property type="entry name" value="OS10G0137700 PROTEIN"/>
    <property type="match status" value="1"/>
</dbReference>
<accession>A0A0E0B8I7</accession>